<gene>
    <name evidence="2" type="ORF">KQI89_12140</name>
</gene>
<dbReference type="Proteomes" id="UP000736583">
    <property type="component" value="Unassembled WGS sequence"/>
</dbReference>
<comment type="caution">
    <text evidence="2">The sequence shown here is derived from an EMBL/GenBank/DDBJ whole genome shotgun (WGS) entry which is preliminary data.</text>
</comment>
<dbReference type="RefSeq" id="WP_216457283.1">
    <property type="nucleotide sequence ID" value="NZ_JAHLQL010000004.1"/>
</dbReference>
<sequence length="283" mass="32546">MSVTIICPLYNAENYLENLDNSLKMQKNVHIDQIKYILTESKDNSEAILKSLGSDYKLITKGEFSHSKTREQAALEASGDILVFITQDIIIKDELWLYNLTKDIREGNCEGAFSRQICDNNTIEKYIRENNYPGVSRTVSKEDIPKLGLMTFFFSDASSAIKKSVFVELKGYDAKDLIISEDMYIAHKMIMAGYRIKYSAESKVIHSHKFTLKQLYRRYNDTGRFFKENSYLKQYGANESGFKLLKYVLKRAFEEKNFAVIFNVIPNFAARFIGMKLGQKGIG</sequence>
<organism evidence="2 3">
    <name type="scientific">Clostridium simiarum</name>
    <dbReference type="NCBI Taxonomy" id="2841506"/>
    <lineage>
        <taxon>Bacteria</taxon>
        <taxon>Bacillati</taxon>
        <taxon>Bacillota</taxon>
        <taxon>Clostridia</taxon>
        <taxon>Eubacteriales</taxon>
        <taxon>Clostridiaceae</taxon>
        <taxon>Clostridium</taxon>
    </lineage>
</organism>
<dbReference type="GO" id="GO:0016757">
    <property type="term" value="F:glycosyltransferase activity"/>
    <property type="evidence" value="ECO:0007669"/>
    <property type="project" value="UniProtKB-KW"/>
</dbReference>
<dbReference type="EMBL" id="JAHLQL010000004">
    <property type="protein sequence ID" value="MBU5592505.1"/>
    <property type="molecule type" value="Genomic_DNA"/>
</dbReference>
<name>A0ABS6F3Q6_9CLOT</name>
<evidence type="ECO:0000313" key="2">
    <source>
        <dbReference type="EMBL" id="MBU5592505.1"/>
    </source>
</evidence>
<dbReference type="EC" id="2.4.-.-" evidence="2"/>
<feature type="domain" description="Glycosyltransferase 2-like" evidence="1">
    <location>
        <begin position="4"/>
        <end position="166"/>
    </location>
</feature>
<proteinExistence type="predicted"/>
<keyword evidence="2" id="KW-0808">Transferase</keyword>
<protein>
    <submittedName>
        <fullName evidence="2">Glycosyltransferase</fullName>
        <ecNumber evidence="2">2.4.-.-</ecNumber>
    </submittedName>
</protein>
<accession>A0ABS6F3Q6</accession>
<keyword evidence="3" id="KW-1185">Reference proteome</keyword>
<dbReference type="Pfam" id="PF00535">
    <property type="entry name" value="Glycos_transf_2"/>
    <property type="match status" value="1"/>
</dbReference>
<dbReference type="InterPro" id="IPR001173">
    <property type="entry name" value="Glyco_trans_2-like"/>
</dbReference>
<keyword evidence="2" id="KW-0328">Glycosyltransferase</keyword>
<dbReference type="PANTHER" id="PTHR22916">
    <property type="entry name" value="GLYCOSYLTRANSFERASE"/>
    <property type="match status" value="1"/>
</dbReference>
<reference evidence="2 3" key="1">
    <citation type="submission" date="2021-06" db="EMBL/GenBank/DDBJ databases">
        <authorList>
            <person name="Sun Q."/>
            <person name="Li D."/>
        </authorList>
    </citation>
    <scope>NUCLEOTIDE SEQUENCE [LARGE SCALE GENOMIC DNA]</scope>
    <source>
        <strain evidence="2 3">MSJ-4</strain>
    </source>
</reference>
<evidence type="ECO:0000259" key="1">
    <source>
        <dbReference type="Pfam" id="PF00535"/>
    </source>
</evidence>
<evidence type="ECO:0000313" key="3">
    <source>
        <dbReference type="Proteomes" id="UP000736583"/>
    </source>
</evidence>